<reference evidence="1" key="2">
    <citation type="submission" date="2022-06" db="UniProtKB">
        <authorList>
            <consortium name="EnsemblMetazoa"/>
        </authorList>
    </citation>
    <scope>IDENTIFICATION</scope>
</reference>
<reference evidence="2" key="1">
    <citation type="submission" date="2013-10" db="EMBL/GenBank/DDBJ databases">
        <title>Genome sequencing of Onchocerca volvulus.</title>
        <authorList>
            <person name="Cotton J."/>
            <person name="Tsai J."/>
            <person name="Stanley E."/>
            <person name="Tracey A."/>
            <person name="Holroyd N."/>
            <person name="Lustigman S."/>
            <person name="Berriman M."/>
        </authorList>
    </citation>
    <scope>NUCLEOTIDE SEQUENCE</scope>
</reference>
<protein>
    <submittedName>
        <fullName evidence="1">Uncharacterized protein</fullName>
    </submittedName>
</protein>
<proteinExistence type="predicted"/>
<dbReference type="AlphaFoldDB" id="A0A8R1TQU4"/>
<dbReference type="EnsemblMetazoa" id="OVOC3170.1">
    <property type="protein sequence ID" value="OVOC3170.1"/>
    <property type="gene ID" value="WBGene00239979"/>
</dbReference>
<dbReference type="EMBL" id="CMVM020000079">
    <property type="status" value="NOT_ANNOTATED_CDS"/>
    <property type="molecule type" value="Genomic_DNA"/>
</dbReference>
<organism evidence="1 2">
    <name type="scientific">Onchocerca volvulus</name>
    <dbReference type="NCBI Taxonomy" id="6282"/>
    <lineage>
        <taxon>Eukaryota</taxon>
        <taxon>Metazoa</taxon>
        <taxon>Ecdysozoa</taxon>
        <taxon>Nematoda</taxon>
        <taxon>Chromadorea</taxon>
        <taxon>Rhabditida</taxon>
        <taxon>Spirurina</taxon>
        <taxon>Spiruromorpha</taxon>
        <taxon>Filarioidea</taxon>
        <taxon>Onchocercidae</taxon>
        <taxon>Onchocerca</taxon>
    </lineage>
</organism>
<accession>A0A8R1TQU4</accession>
<keyword evidence="2" id="KW-1185">Reference proteome</keyword>
<evidence type="ECO:0000313" key="1">
    <source>
        <dbReference type="EnsemblMetazoa" id="OVOC3170.1"/>
    </source>
</evidence>
<sequence>METTSLTMHMVKLVIIIITITTITTTFGVQMDNLNSYRPPNDAYEFVGPELLMKKDLFRFGKDNSYNQKFAPGIVEFDDEYEKKAVPGVLRFGKREIPGVLRYGRRSEDVPGVLRFGKRSEPGVLIRFGRR</sequence>
<dbReference type="Proteomes" id="UP000024404">
    <property type="component" value="Unassembled WGS sequence"/>
</dbReference>
<evidence type="ECO:0000313" key="2">
    <source>
        <dbReference type="Proteomes" id="UP000024404"/>
    </source>
</evidence>
<name>A0A8R1TQU4_ONCVO</name>